<dbReference type="EMBL" id="JABSTU010000011">
    <property type="protein sequence ID" value="KAH8009266.1"/>
    <property type="molecule type" value="Genomic_DNA"/>
</dbReference>
<comment type="caution">
    <text evidence="1">The sequence shown here is derived from an EMBL/GenBank/DDBJ whole genome shotgun (WGS) entry which is preliminary data.</text>
</comment>
<evidence type="ECO:0000313" key="1">
    <source>
        <dbReference type="EMBL" id="KAH8009266.1"/>
    </source>
</evidence>
<accession>A0A9J6D5F1</accession>
<organism evidence="1 2">
    <name type="scientific">Rhipicephalus microplus</name>
    <name type="common">Cattle tick</name>
    <name type="synonym">Boophilus microplus</name>
    <dbReference type="NCBI Taxonomy" id="6941"/>
    <lineage>
        <taxon>Eukaryota</taxon>
        <taxon>Metazoa</taxon>
        <taxon>Ecdysozoa</taxon>
        <taxon>Arthropoda</taxon>
        <taxon>Chelicerata</taxon>
        <taxon>Arachnida</taxon>
        <taxon>Acari</taxon>
        <taxon>Parasitiformes</taxon>
        <taxon>Ixodida</taxon>
        <taxon>Ixodoidea</taxon>
        <taxon>Ixodidae</taxon>
        <taxon>Rhipicephalinae</taxon>
        <taxon>Rhipicephalus</taxon>
        <taxon>Boophilus</taxon>
    </lineage>
</organism>
<evidence type="ECO:0008006" key="3">
    <source>
        <dbReference type="Google" id="ProtNLM"/>
    </source>
</evidence>
<reference evidence="1" key="1">
    <citation type="journal article" date="2020" name="Cell">
        <title>Large-Scale Comparative Analyses of Tick Genomes Elucidate Their Genetic Diversity and Vector Capacities.</title>
        <authorList>
            <consortium name="Tick Genome and Microbiome Consortium (TIGMIC)"/>
            <person name="Jia N."/>
            <person name="Wang J."/>
            <person name="Shi W."/>
            <person name="Du L."/>
            <person name="Sun Y."/>
            <person name="Zhan W."/>
            <person name="Jiang J.F."/>
            <person name="Wang Q."/>
            <person name="Zhang B."/>
            <person name="Ji P."/>
            <person name="Bell-Sakyi L."/>
            <person name="Cui X.M."/>
            <person name="Yuan T.T."/>
            <person name="Jiang B.G."/>
            <person name="Yang W.F."/>
            <person name="Lam T.T."/>
            <person name="Chang Q.C."/>
            <person name="Ding S.J."/>
            <person name="Wang X.J."/>
            <person name="Zhu J.G."/>
            <person name="Ruan X.D."/>
            <person name="Zhao L."/>
            <person name="Wei J.T."/>
            <person name="Ye R.Z."/>
            <person name="Que T.C."/>
            <person name="Du C.H."/>
            <person name="Zhou Y.H."/>
            <person name="Cheng J.X."/>
            <person name="Dai P.F."/>
            <person name="Guo W.B."/>
            <person name="Han X.H."/>
            <person name="Huang E.J."/>
            <person name="Li L.F."/>
            <person name="Wei W."/>
            <person name="Gao Y.C."/>
            <person name="Liu J.Z."/>
            <person name="Shao H.Z."/>
            <person name="Wang X."/>
            <person name="Wang C.C."/>
            <person name="Yang T.C."/>
            <person name="Huo Q.B."/>
            <person name="Li W."/>
            <person name="Chen H.Y."/>
            <person name="Chen S.E."/>
            <person name="Zhou L.G."/>
            <person name="Ni X.B."/>
            <person name="Tian J.H."/>
            <person name="Sheng Y."/>
            <person name="Liu T."/>
            <person name="Pan Y.S."/>
            <person name="Xia L.Y."/>
            <person name="Li J."/>
            <person name="Zhao F."/>
            <person name="Cao W.C."/>
        </authorList>
    </citation>
    <scope>NUCLEOTIDE SEQUENCE</scope>
    <source>
        <strain evidence="1">Rmic-2018</strain>
    </source>
</reference>
<dbReference type="VEuPathDB" id="VectorBase:LOC119168836"/>
<name>A0A9J6D5F1_RHIMP</name>
<gene>
    <name evidence="1" type="ORF">HPB51_014235</name>
</gene>
<proteinExistence type="predicted"/>
<dbReference type="Proteomes" id="UP000821866">
    <property type="component" value="Chromosome 9"/>
</dbReference>
<dbReference type="PANTHER" id="PTHR33977">
    <property type="entry name" value="ZINC ION BINDING PROTEIN"/>
    <property type="match status" value="1"/>
</dbReference>
<protein>
    <recommendedName>
        <fullName evidence="3">MULE transposase domain-containing protein</fullName>
    </recommendedName>
</protein>
<evidence type="ECO:0000313" key="2">
    <source>
        <dbReference type="Proteomes" id="UP000821866"/>
    </source>
</evidence>
<sequence length="249" mass="28260">MTDEEKANIAEHLERGVTTITVLKNIKTSVAIKLRPAHLAERVTLHNTKWQFHIAAPEQCHPNDAVNVDMWVEAMRDEGETLVRLYKAQGAVDPNGTFGATNFALALMTEPQKEVLEELGTGTVCLDSTHGTKGYQFELTTLLVLDEVGSGIPIAYFICNKMNDEYLTALFRSLEFAISKKVEAKTFMSDDASQFYKVWSSVMVLFNRNFFAPGMWIGTKWNKKIHECVEKQLRPDVYHNVRLLLEFID</sequence>
<dbReference type="PANTHER" id="PTHR33977:SF1">
    <property type="entry name" value="ZINC ION BINDING PROTEIN"/>
    <property type="match status" value="1"/>
</dbReference>
<reference evidence="1" key="2">
    <citation type="submission" date="2021-09" db="EMBL/GenBank/DDBJ databases">
        <authorList>
            <person name="Jia N."/>
            <person name="Wang J."/>
            <person name="Shi W."/>
            <person name="Du L."/>
            <person name="Sun Y."/>
            <person name="Zhan W."/>
            <person name="Jiang J."/>
            <person name="Wang Q."/>
            <person name="Zhang B."/>
            <person name="Ji P."/>
            <person name="Sakyi L.B."/>
            <person name="Cui X."/>
            <person name="Yuan T."/>
            <person name="Jiang B."/>
            <person name="Yang W."/>
            <person name="Lam T.T.-Y."/>
            <person name="Chang Q."/>
            <person name="Ding S."/>
            <person name="Wang X."/>
            <person name="Zhu J."/>
            <person name="Ruan X."/>
            <person name="Zhao L."/>
            <person name="Wei J."/>
            <person name="Que T."/>
            <person name="Du C."/>
            <person name="Cheng J."/>
            <person name="Dai P."/>
            <person name="Han X."/>
            <person name="Huang E."/>
            <person name="Gao Y."/>
            <person name="Liu J."/>
            <person name="Shao H."/>
            <person name="Ye R."/>
            <person name="Li L."/>
            <person name="Wei W."/>
            <person name="Wang X."/>
            <person name="Wang C."/>
            <person name="Huo Q."/>
            <person name="Li W."/>
            <person name="Guo W."/>
            <person name="Chen H."/>
            <person name="Chen S."/>
            <person name="Zhou L."/>
            <person name="Zhou L."/>
            <person name="Ni X."/>
            <person name="Tian J."/>
            <person name="Zhou Y."/>
            <person name="Sheng Y."/>
            <person name="Liu T."/>
            <person name="Pan Y."/>
            <person name="Xia L."/>
            <person name="Li J."/>
            <person name="Zhao F."/>
            <person name="Cao W."/>
        </authorList>
    </citation>
    <scope>NUCLEOTIDE SEQUENCE</scope>
    <source>
        <strain evidence="1">Rmic-2018</strain>
        <tissue evidence="1">Larvae</tissue>
    </source>
</reference>
<keyword evidence="2" id="KW-1185">Reference proteome</keyword>
<dbReference type="AlphaFoldDB" id="A0A9J6D5F1"/>